<dbReference type="eggNOG" id="KOG0811">
    <property type="taxonomic scope" value="Eukaryota"/>
</dbReference>
<name>B6K579_SCHJY</name>
<dbReference type="InterPro" id="IPR006012">
    <property type="entry name" value="Syntaxin/epimorphin_CS"/>
</dbReference>
<feature type="transmembrane region" description="Helical" evidence="2">
    <location>
        <begin position="242"/>
        <end position="261"/>
    </location>
</feature>
<evidence type="ECO:0000313" key="4">
    <source>
        <dbReference type="EMBL" id="EEB08683.1"/>
    </source>
</evidence>
<dbReference type="GO" id="GO:0012505">
    <property type="term" value="C:endomembrane system"/>
    <property type="evidence" value="ECO:0000318"/>
    <property type="project" value="GO_Central"/>
</dbReference>
<dbReference type="GO" id="GO:0006886">
    <property type="term" value="P:intracellular protein transport"/>
    <property type="evidence" value="ECO:0000318"/>
    <property type="project" value="GO_Central"/>
</dbReference>
<dbReference type="CDD" id="cd15840">
    <property type="entry name" value="SNARE_Qa"/>
    <property type="match status" value="1"/>
</dbReference>
<evidence type="ECO:0000313" key="6">
    <source>
        <dbReference type="Proteomes" id="UP000001744"/>
    </source>
</evidence>
<dbReference type="PROSITE" id="PS50192">
    <property type="entry name" value="T_SNARE"/>
    <property type="match status" value="1"/>
</dbReference>
<keyword evidence="2" id="KW-0472">Membrane</keyword>
<dbReference type="OMA" id="RVHNTME"/>
<evidence type="ECO:0000256" key="2">
    <source>
        <dbReference type="SAM" id="Phobius"/>
    </source>
</evidence>
<evidence type="ECO:0000313" key="5">
    <source>
        <dbReference type="JaponicusDB" id="SJAG_03848"/>
    </source>
</evidence>
<dbReference type="VEuPathDB" id="FungiDB:SJAG_03848"/>
<dbReference type="GO" id="GO:0006896">
    <property type="term" value="P:Golgi to vacuole transport"/>
    <property type="evidence" value="ECO:0000318"/>
    <property type="project" value="GO_Central"/>
</dbReference>
<dbReference type="InterPro" id="IPR045242">
    <property type="entry name" value="Syntaxin"/>
</dbReference>
<dbReference type="GO" id="GO:0005484">
    <property type="term" value="F:SNAP receptor activity"/>
    <property type="evidence" value="ECO:0000318"/>
    <property type="project" value="GO_Central"/>
</dbReference>
<evidence type="ECO:0000259" key="3">
    <source>
        <dbReference type="PROSITE" id="PS50192"/>
    </source>
</evidence>
<dbReference type="GO" id="GO:0006906">
    <property type="term" value="P:vesicle fusion"/>
    <property type="evidence" value="ECO:0000318"/>
    <property type="project" value="GO_Central"/>
</dbReference>
<organism evidence="4 6">
    <name type="scientific">Schizosaccharomyces japonicus (strain yFS275 / FY16936)</name>
    <name type="common">Fission yeast</name>
    <dbReference type="NCBI Taxonomy" id="402676"/>
    <lineage>
        <taxon>Eukaryota</taxon>
        <taxon>Fungi</taxon>
        <taxon>Dikarya</taxon>
        <taxon>Ascomycota</taxon>
        <taxon>Taphrinomycotina</taxon>
        <taxon>Schizosaccharomycetes</taxon>
        <taxon>Schizosaccharomycetales</taxon>
        <taxon>Schizosaccharomycetaceae</taxon>
        <taxon>Schizosaccharomyces</taxon>
    </lineage>
</organism>
<dbReference type="Gene3D" id="1.20.5.110">
    <property type="match status" value="1"/>
</dbReference>
<proteinExistence type="inferred from homology"/>
<dbReference type="EMBL" id="KE651167">
    <property type="protein sequence ID" value="EEB08683.1"/>
    <property type="molecule type" value="Genomic_DNA"/>
</dbReference>
<dbReference type="PANTHER" id="PTHR19957:SF38">
    <property type="entry name" value="LD27581P"/>
    <property type="match status" value="1"/>
</dbReference>
<dbReference type="Pfam" id="PF05739">
    <property type="entry name" value="SNARE"/>
    <property type="match status" value="1"/>
</dbReference>
<dbReference type="InterPro" id="IPR010989">
    <property type="entry name" value="SNARE"/>
</dbReference>
<gene>
    <name evidence="5" type="primary">pep12</name>
    <name evidence="4" type="ORF">SJAG_03848</name>
</gene>
<dbReference type="RefSeq" id="XP_002174976.1">
    <property type="nucleotide sequence ID" value="XM_002174940.2"/>
</dbReference>
<dbReference type="Proteomes" id="UP000001744">
    <property type="component" value="Unassembled WGS sequence"/>
</dbReference>
<dbReference type="GO" id="GO:0000149">
    <property type="term" value="F:SNARE binding"/>
    <property type="evidence" value="ECO:0000318"/>
    <property type="project" value="GO_Central"/>
</dbReference>
<dbReference type="Pfam" id="PF14523">
    <property type="entry name" value="Syntaxin_2"/>
    <property type="match status" value="1"/>
</dbReference>
<dbReference type="AlphaFoldDB" id="B6K579"/>
<dbReference type="PROSITE" id="PS00914">
    <property type="entry name" value="SYNTAXIN"/>
    <property type="match status" value="1"/>
</dbReference>
<dbReference type="SMART" id="SM00397">
    <property type="entry name" value="t_SNARE"/>
    <property type="match status" value="1"/>
</dbReference>
<dbReference type="GO" id="GO:0005770">
    <property type="term" value="C:late endosome"/>
    <property type="evidence" value="ECO:0007669"/>
    <property type="project" value="EnsemblFungi"/>
</dbReference>
<dbReference type="PANTHER" id="PTHR19957">
    <property type="entry name" value="SYNTAXIN"/>
    <property type="match status" value="1"/>
</dbReference>
<dbReference type="HOGENOM" id="CLU_059257_2_0_1"/>
<keyword evidence="6" id="KW-1185">Reference proteome</keyword>
<protein>
    <submittedName>
        <fullName evidence="4">SNARE Pep12</fullName>
    </submittedName>
</protein>
<dbReference type="GO" id="GO:0048278">
    <property type="term" value="P:vesicle docking"/>
    <property type="evidence" value="ECO:0000318"/>
    <property type="project" value="GO_Central"/>
</dbReference>
<dbReference type="GO" id="GO:0000329">
    <property type="term" value="C:fungal-type vacuole membrane"/>
    <property type="evidence" value="ECO:0007669"/>
    <property type="project" value="EnsemblFungi"/>
</dbReference>
<evidence type="ECO:0000256" key="1">
    <source>
        <dbReference type="ARBA" id="ARBA00009063"/>
    </source>
</evidence>
<dbReference type="GO" id="GO:0031201">
    <property type="term" value="C:SNARE complex"/>
    <property type="evidence" value="ECO:0000318"/>
    <property type="project" value="GO_Central"/>
</dbReference>
<dbReference type="SUPFAM" id="SSF47661">
    <property type="entry name" value="t-snare proteins"/>
    <property type="match status" value="1"/>
</dbReference>
<reference evidence="4 6" key="1">
    <citation type="journal article" date="2011" name="Science">
        <title>Comparative functional genomics of the fission yeasts.</title>
        <authorList>
            <person name="Rhind N."/>
            <person name="Chen Z."/>
            <person name="Yassour M."/>
            <person name="Thompson D.A."/>
            <person name="Haas B.J."/>
            <person name="Habib N."/>
            <person name="Wapinski I."/>
            <person name="Roy S."/>
            <person name="Lin M.F."/>
            <person name="Heiman D.I."/>
            <person name="Young S.K."/>
            <person name="Furuya K."/>
            <person name="Guo Y."/>
            <person name="Pidoux A."/>
            <person name="Chen H.M."/>
            <person name="Robbertse B."/>
            <person name="Goldberg J.M."/>
            <person name="Aoki K."/>
            <person name="Bayne E.H."/>
            <person name="Berlin A.M."/>
            <person name="Desjardins C.A."/>
            <person name="Dobbs E."/>
            <person name="Dukaj L."/>
            <person name="Fan L."/>
            <person name="FitzGerald M.G."/>
            <person name="French C."/>
            <person name="Gujja S."/>
            <person name="Hansen K."/>
            <person name="Keifenheim D."/>
            <person name="Levin J.Z."/>
            <person name="Mosher R.A."/>
            <person name="Mueller C.A."/>
            <person name="Pfiffner J."/>
            <person name="Priest M."/>
            <person name="Russ C."/>
            <person name="Smialowska A."/>
            <person name="Swoboda P."/>
            <person name="Sykes S.M."/>
            <person name="Vaughn M."/>
            <person name="Vengrova S."/>
            <person name="Yoder R."/>
            <person name="Zeng Q."/>
            <person name="Allshire R."/>
            <person name="Baulcombe D."/>
            <person name="Birren B.W."/>
            <person name="Brown W."/>
            <person name="Ekwall K."/>
            <person name="Kellis M."/>
            <person name="Leatherwood J."/>
            <person name="Levin H."/>
            <person name="Margalit H."/>
            <person name="Martienssen R."/>
            <person name="Nieduszynski C.A."/>
            <person name="Spatafora J.W."/>
            <person name="Friedman N."/>
            <person name="Dalgaard J.Z."/>
            <person name="Baumann P."/>
            <person name="Niki H."/>
            <person name="Regev A."/>
            <person name="Nusbaum C."/>
        </authorList>
    </citation>
    <scope>NUCLEOTIDE SEQUENCE [LARGE SCALE GENOMIC DNA]</scope>
    <source>
        <strain evidence="6">yFS275 / FY16936</strain>
    </source>
</reference>
<accession>B6K579</accession>
<dbReference type="Gene3D" id="1.20.58.70">
    <property type="match status" value="1"/>
</dbReference>
<dbReference type="OrthoDB" id="364348at2759"/>
<dbReference type="STRING" id="402676.B6K579"/>
<comment type="similarity">
    <text evidence="1">Belongs to the syntaxin family.</text>
</comment>
<dbReference type="InterPro" id="IPR000727">
    <property type="entry name" value="T_SNARE_dom"/>
</dbReference>
<keyword evidence="2" id="KW-0812">Transmembrane</keyword>
<dbReference type="InterPro" id="IPR006011">
    <property type="entry name" value="Syntaxin_N"/>
</dbReference>
<keyword evidence="2" id="KW-1133">Transmembrane helix</keyword>
<dbReference type="GeneID" id="7050486"/>
<sequence>MSFANLDRGLQSSTAPGEFASLSNRIAQAIHQLRSNTAAMHRYTVNDVLENNFPVLLEQSRSLSKKISADLLRLKEFRNTDEYNEEAISFTRSKLSRDFNVVLADLQRTQQRYADQEAANLTQAQQELDRNAALLEEEQNPAALSSGRKTSQTVQQPRLTNDQIQFQQRLINERQDEIEDLAQGITELNEIFRDLSTIVTEQGDLITNIEYNIGNVSSNAKNASTQLQLANNRARKARKRSFCFFLILAVIVAVILAALIMG</sequence>
<dbReference type="JaponicusDB" id="SJAG_03848">
    <property type="gene designation" value="pep12"/>
</dbReference>
<feature type="domain" description="T-SNARE coiled-coil homology" evidence="3">
    <location>
        <begin position="168"/>
        <end position="230"/>
    </location>
</feature>